<keyword evidence="8" id="KW-1185">Reference proteome</keyword>
<gene>
    <name evidence="7" type="ORF">DFA_11723</name>
</gene>
<feature type="transmembrane region" description="Helical" evidence="5">
    <location>
        <begin position="50"/>
        <end position="74"/>
    </location>
</feature>
<sequence length="288" mass="33881">MNKTTATFNLSKFVSLFKSSQDYSIANADPPPSTAVEYGWLWILENYGEFGLFLIFYGLMAVLYAVGGYVFYLFDKYKLFRSRKIQVKKYPSESDIKRCLNNLITNYILVILPIGIVSFPFSKVLGMSHSIPTVWRFLFDILLCLIGEDFFHYWMHRFFHTPWFYKNIHKEHHYYSAPFGFTASYAHPIEVIFLGIATFAPAMILRPNYITFYSWFIIRQLDAVLTHSGYDIELFPFNLLPYYGGVSFHDYHHKEFTCNYGSRFTWLDKLLGTYKEPVIKPENPKKSE</sequence>
<accession>F4QE15</accession>
<feature type="transmembrane region" description="Helical" evidence="5">
    <location>
        <begin position="99"/>
        <end position="121"/>
    </location>
</feature>
<keyword evidence="2 5" id="KW-0812">Transmembrane</keyword>
<dbReference type="GO" id="GO:0008610">
    <property type="term" value="P:lipid biosynthetic process"/>
    <property type="evidence" value="ECO:0007669"/>
    <property type="project" value="InterPro"/>
</dbReference>
<evidence type="ECO:0000256" key="5">
    <source>
        <dbReference type="SAM" id="Phobius"/>
    </source>
</evidence>
<dbReference type="RefSeq" id="XP_004350670.1">
    <property type="nucleotide sequence ID" value="XM_004350619.1"/>
</dbReference>
<comment type="subcellular location">
    <subcellularLocation>
        <location evidence="1">Membrane</location>
    </subcellularLocation>
</comment>
<dbReference type="OrthoDB" id="1658724at2759"/>
<organism evidence="7 8">
    <name type="scientific">Cavenderia fasciculata</name>
    <name type="common">Slime mold</name>
    <name type="synonym">Dictyostelium fasciculatum</name>
    <dbReference type="NCBI Taxonomy" id="261658"/>
    <lineage>
        <taxon>Eukaryota</taxon>
        <taxon>Amoebozoa</taxon>
        <taxon>Evosea</taxon>
        <taxon>Eumycetozoa</taxon>
        <taxon>Dictyostelia</taxon>
        <taxon>Acytosteliales</taxon>
        <taxon>Cavenderiaceae</taxon>
        <taxon>Cavenderia</taxon>
    </lineage>
</organism>
<dbReference type="OMA" id="VPWLYKT"/>
<keyword evidence="4 5" id="KW-0472">Membrane</keyword>
<dbReference type="KEGG" id="dfa:DFA_11723"/>
<keyword evidence="3 5" id="KW-1133">Transmembrane helix</keyword>
<feature type="domain" description="Fatty acid hydroxylase" evidence="6">
    <location>
        <begin position="142"/>
        <end position="273"/>
    </location>
</feature>
<dbReference type="GO" id="GO:0016020">
    <property type="term" value="C:membrane"/>
    <property type="evidence" value="ECO:0007669"/>
    <property type="project" value="UniProtKB-SubCell"/>
</dbReference>
<dbReference type="EMBL" id="GL883029">
    <property type="protein sequence ID" value="EGG13962.1"/>
    <property type="molecule type" value="Genomic_DNA"/>
</dbReference>
<evidence type="ECO:0000256" key="2">
    <source>
        <dbReference type="ARBA" id="ARBA00022692"/>
    </source>
</evidence>
<dbReference type="InterPro" id="IPR006694">
    <property type="entry name" value="Fatty_acid_hydroxylase"/>
</dbReference>
<evidence type="ECO:0000256" key="1">
    <source>
        <dbReference type="ARBA" id="ARBA00004370"/>
    </source>
</evidence>
<dbReference type="AlphaFoldDB" id="F4QE15"/>
<dbReference type="Proteomes" id="UP000007797">
    <property type="component" value="Unassembled WGS sequence"/>
</dbReference>
<evidence type="ECO:0000256" key="4">
    <source>
        <dbReference type="ARBA" id="ARBA00023136"/>
    </source>
</evidence>
<proteinExistence type="predicted"/>
<dbReference type="GO" id="GO:0005506">
    <property type="term" value="F:iron ion binding"/>
    <property type="evidence" value="ECO:0007669"/>
    <property type="project" value="InterPro"/>
</dbReference>
<name>F4QE15_CACFS</name>
<dbReference type="GO" id="GO:0016491">
    <property type="term" value="F:oxidoreductase activity"/>
    <property type="evidence" value="ECO:0007669"/>
    <property type="project" value="InterPro"/>
</dbReference>
<dbReference type="Pfam" id="PF04116">
    <property type="entry name" value="FA_hydroxylase"/>
    <property type="match status" value="1"/>
</dbReference>
<dbReference type="InterPro" id="IPR050307">
    <property type="entry name" value="Sterol_Desaturase_Related"/>
</dbReference>
<dbReference type="GeneID" id="14866546"/>
<evidence type="ECO:0000313" key="7">
    <source>
        <dbReference type="EMBL" id="EGG13962.1"/>
    </source>
</evidence>
<evidence type="ECO:0000259" key="6">
    <source>
        <dbReference type="Pfam" id="PF04116"/>
    </source>
</evidence>
<dbReference type="STRING" id="1054147.F4QE15"/>
<dbReference type="PANTHER" id="PTHR11863">
    <property type="entry name" value="STEROL DESATURASE"/>
    <property type="match status" value="1"/>
</dbReference>
<evidence type="ECO:0000313" key="8">
    <source>
        <dbReference type="Proteomes" id="UP000007797"/>
    </source>
</evidence>
<evidence type="ECO:0000256" key="3">
    <source>
        <dbReference type="ARBA" id="ARBA00022989"/>
    </source>
</evidence>
<protein>
    <submittedName>
        <fullName evidence="7">Sterol desaturase family protein</fullName>
    </submittedName>
</protein>
<reference evidence="8" key="1">
    <citation type="journal article" date="2011" name="Genome Res.">
        <title>Phylogeny-wide analysis of social amoeba genomes highlights ancient origins for complex intercellular communication.</title>
        <authorList>
            <person name="Heidel A.J."/>
            <person name="Lawal H.M."/>
            <person name="Felder M."/>
            <person name="Schilde C."/>
            <person name="Helps N.R."/>
            <person name="Tunggal B."/>
            <person name="Rivero F."/>
            <person name="John U."/>
            <person name="Schleicher M."/>
            <person name="Eichinger L."/>
            <person name="Platzer M."/>
            <person name="Noegel A.A."/>
            <person name="Schaap P."/>
            <person name="Gloeckner G."/>
        </authorList>
    </citation>
    <scope>NUCLEOTIDE SEQUENCE [LARGE SCALE GENOMIC DNA]</scope>
    <source>
        <strain evidence="8">SH3</strain>
    </source>
</reference>